<feature type="domain" description="SIS" evidence="1">
    <location>
        <begin position="34"/>
        <end position="177"/>
    </location>
</feature>
<dbReference type="Pfam" id="PF13580">
    <property type="entry name" value="SIS_2"/>
    <property type="match status" value="1"/>
</dbReference>
<dbReference type="InterPro" id="IPR046348">
    <property type="entry name" value="SIS_dom_sf"/>
</dbReference>
<accession>X1UFC7</accession>
<dbReference type="InterPro" id="IPR050099">
    <property type="entry name" value="SIS_GmhA/DiaA_subfam"/>
</dbReference>
<evidence type="ECO:0000313" key="2">
    <source>
        <dbReference type="EMBL" id="GAI91024.1"/>
    </source>
</evidence>
<evidence type="ECO:0000259" key="1">
    <source>
        <dbReference type="PROSITE" id="PS51464"/>
    </source>
</evidence>
<dbReference type="PANTHER" id="PTHR30390">
    <property type="entry name" value="SEDOHEPTULOSE 7-PHOSPHATE ISOMERASE / DNAA INITIATOR-ASSOCIATING FACTOR FOR REPLICATION INITIATION"/>
    <property type="match status" value="1"/>
</dbReference>
<dbReference type="PROSITE" id="PS51464">
    <property type="entry name" value="SIS"/>
    <property type="match status" value="1"/>
</dbReference>
<dbReference type="CDD" id="cd05006">
    <property type="entry name" value="SIS_GmhA"/>
    <property type="match status" value="1"/>
</dbReference>
<dbReference type="Gene3D" id="3.40.50.10490">
    <property type="entry name" value="Glucose-6-phosphate isomerase like protein, domain 1"/>
    <property type="match status" value="1"/>
</dbReference>
<proteinExistence type="predicted"/>
<dbReference type="SUPFAM" id="SSF53697">
    <property type="entry name" value="SIS domain"/>
    <property type="match status" value="1"/>
</dbReference>
<dbReference type="EMBL" id="BARW01017756">
    <property type="protein sequence ID" value="GAI91024.1"/>
    <property type="molecule type" value="Genomic_DNA"/>
</dbReference>
<comment type="caution">
    <text evidence="2">The sequence shown here is derived from an EMBL/GenBank/DDBJ whole genome shotgun (WGS) entry which is preliminary data.</text>
</comment>
<dbReference type="InterPro" id="IPR001347">
    <property type="entry name" value="SIS_dom"/>
</dbReference>
<name>X1UFC7_9ZZZZ</name>
<dbReference type="PANTHER" id="PTHR30390:SF6">
    <property type="entry name" value="DNAA INITIATOR-ASSOCIATING PROTEIN DIAA"/>
    <property type="match status" value="1"/>
</dbReference>
<reference evidence="2" key="1">
    <citation type="journal article" date="2014" name="Front. Microbiol.">
        <title>High frequency of phylogenetically diverse reductive dehalogenase-homologous genes in deep subseafloor sedimentary metagenomes.</title>
        <authorList>
            <person name="Kawai M."/>
            <person name="Futagami T."/>
            <person name="Toyoda A."/>
            <person name="Takaki Y."/>
            <person name="Nishi S."/>
            <person name="Hori S."/>
            <person name="Arai W."/>
            <person name="Tsubouchi T."/>
            <person name="Morono Y."/>
            <person name="Uchiyama I."/>
            <person name="Ito T."/>
            <person name="Fujiyama A."/>
            <person name="Inagaki F."/>
            <person name="Takami H."/>
        </authorList>
    </citation>
    <scope>NUCLEOTIDE SEQUENCE</scope>
    <source>
        <strain evidence="2">Expedition CK06-06</strain>
    </source>
</reference>
<dbReference type="InterPro" id="IPR035461">
    <property type="entry name" value="GmhA/DiaA"/>
</dbReference>
<dbReference type="AlphaFoldDB" id="X1UFC7"/>
<protein>
    <recommendedName>
        <fullName evidence="1">SIS domain-containing protein</fullName>
    </recommendedName>
</protein>
<dbReference type="GO" id="GO:0097367">
    <property type="term" value="F:carbohydrate derivative binding"/>
    <property type="evidence" value="ECO:0007669"/>
    <property type="project" value="InterPro"/>
</dbReference>
<sequence>MEKIIAQALKDGLRVKEDFIKKNTSKLIHLAEYISEAFKNGRKLMICGNGGSAADAQHLAAEFVNRFQLERPPLPALALTSDTSIITSVANDYGYEEVFSKQIKALGVKGDILLGLSTSGKSENILSAIRTAREKGLYSVGFTGGDAGGMLKLVDLALVVENNQTPRIQEAHIMAGR</sequence>
<gene>
    <name evidence="2" type="ORF">S12H4_30589</name>
</gene>
<dbReference type="GO" id="GO:1901135">
    <property type="term" value="P:carbohydrate derivative metabolic process"/>
    <property type="evidence" value="ECO:0007669"/>
    <property type="project" value="InterPro"/>
</dbReference>
<organism evidence="2">
    <name type="scientific">marine sediment metagenome</name>
    <dbReference type="NCBI Taxonomy" id="412755"/>
    <lineage>
        <taxon>unclassified sequences</taxon>
        <taxon>metagenomes</taxon>
        <taxon>ecological metagenomes</taxon>
    </lineage>
</organism>
<feature type="non-terminal residue" evidence="2">
    <location>
        <position position="177"/>
    </location>
</feature>